<evidence type="ECO:0000256" key="4">
    <source>
        <dbReference type="ARBA" id="ARBA00023015"/>
    </source>
</evidence>
<dbReference type="SUPFAM" id="SSF89447">
    <property type="entry name" value="AbrB/MazE/MraZ-like"/>
    <property type="match status" value="1"/>
</dbReference>
<reference evidence="9 10" key="1">
    <citation type="submission" date="2024-02" db="EMBL/GenBank/DDBJ databases">
        <title>Bacteria isolated from the canopy kelp, Nereocystis luetkeana.</title>
        <authorList>
            <person name="Pfister C.A."/>
            <person name="Younker I.T."/>
            <person name="Light S.H."/>
        </authorList>
    </citation>
    <scope>NUCLEOTIDE SEQUENCE [LARGE SCALE GENOMIC DNA]</scope>
    <source>
        <strain evidence="9 10">TI.1.05</strain>
    </source>
</reference>
<comment type="similarity">
    <text evidence="7">Belongs to the MraZ family.</text>
</comment>
<keyword evidence="4 7" id="KW-0805">Transcription regulation</keyword>
<dbReference type="PANTHER" id="PTHR34701">
    <property type="entry name" value="TRANSCRIPTIONAL REGULATOR MRAZ"/>
    <property type="match status" value="1"/>
</dbReference>
<dbReference type="Proteomes" id="UP001369082">
    <property type="component" value="Unassembled WGS sequence"/>
</dbReference>
<evidence type="ECO:0000313" key="9">
    <source>
        <dbReference type="EMBL" id="MEL0629403.1"/>
    </source>
</evidence>
<feature type="domain" description="SpoVT-AbrB" evidence="8">
    <location>
        <begin position="5"/>
        <end position="53"/>
    </location>
</feature>
<keyword evidence="2 7" id="KW-0963">Cytoplasm</keyword>
<dbReference type="CDD" id="cd16320">
    <property type="entry name" value="MraZ_N"/>
    <property type="match status" value="1"/>
</dbReference>
<evidence type="ECO:0000256" key="3">
    <source>
        <dbReference type="ARBA" id="ARBA00022737"/>
    </source>
</evidence>
<dbReference type="Pfam" id="PF02381">
    <property type="entry name" value="MraZ"/>
    <property type="match status" value="2"/>
</dbReference>
<dbReference type="PANTHER" id="PTHR34701:SF1">
    <property type="entry name" value="TRANSCRIPTIONAL REGULATOR MRAZ"/>
    <property type="match status" value="1"/>
</dbReference>
<keyword evidence="6 7" id="KW-0804">Transcription</keyword>
<dbReference type="InterPro" id="IPR038619">
    <property type="entry name" value="MraZ_sf"/>
</dbReference>
<dbReference type="InterPro" id="IPR035644">
    <property type="entry name" value="MraZ_C"/>
</dbReference>
<dbReference type="HAMAP" id="MF_01008">
    <property type="entry name" value="MraZ"/>
    <property type="match status" value="1"/>
</dbReference>
<evidence type="ECO:0000256" key="2">
    <source>
        <dbReference type="ARBA" id="ARBA00022490"/>
    </source>
</evidence>
<keyword evidence="5 7" id="KW-0238">DNA-binding</keyword>
<dbReference type="InterPro" id="IPR020603">
    <property type="entry name" value="MraZ_dom"/>
</dbReference>
<dbReference type="InterPro" id="IPR007159">
    <property type="entry name" value="SpoVT-AbrB_dom"/>
</dbReference>
<dbReference type="RefSeq" id="WP_341597430.1">
    <property type="nucleotide sequence ID" value="NZ_JBAKAZ010000021.1"/>
</dbReference>
<keyword evidence="3" id="KW-0677">Repeat</keyword>
<comment type="subunit">
    <text evidence="7">Forms oligomers.</text>
</comment>
<organism evidence="9 10">
    <name type="scientific">Psychromonas aquatilis</name>
    <dbReference type="NCBI Taxonomy" id="2005072"/>
    <lineage>
        <taxon>Bacteria</taxon>
        <taxon>Pseudomonadati</taxon>
        <taxon>Pseudomonadota</taxon>
        <taxon>Gammaproteobacteria</taxon>
        <taxon>Alteromonadales</taxon>
        <taxon>Psychromonadaceae</taxon>
        <taxon>Psychromonas</taxon>
    </lineage>
</organism>
<dbReference type="NCBIfam" id="TIGR00242">
    <property type="entry name" value="division/cell wall cluster transcriptional repressor MraZ"/>
    <property type="match status" value="1"/>
</dbReference>
<evidence type="ECO:0000256" key="1">
    <source>
        <dbReference type="ARBA" id="ARBA00013860"/>
    </source>
</evidence>
<evidence type="ECO:0000256" key="6">
    <source>
        <dbReference type="ARBA" id="ARBA00023163"/>
    </source>
</evidence>
<name>A0ABU9GQ12_9GAMM</name>
<dbReference type="PROSITE" id="PS51740">
    <property type="entry name" value="SPOVT_ABRB"/>
    <property type="match status" value="2"/>
</dbReference>
<evidence type="ECO:0000256" key="7">
    <source>
        <dbReference type="HAMAP-Rule" id="MF_01008"/>
    </source>
</evidence>
<comment type="subcellular location">
    <subcellularLocation>
        <location evidence="7">Cytoplasm</location>
        <location evidence="7">Nucleoid</location>
    </subcellularLocation>
</comment>
<dbReference type="Gene3D" id="3.40.1550.20">
    <property type="entry name" value="Transcriptional regulator MraZ domain"/>
    <property type="match status" value="1"/>
</dbReference>
<dbReference type="EMBL" id="JBAKAZ010000021">
    <property type="protein sequence ID" value="MEL0629403.1"/>
    <property type="molecule type" value="Genomic_DNA"/>
</dbReference>
<gene>
    <name evidence="7 9" type="primary">mraZ</name>
    <name evidence="9" type="ORF">V6256_07260</name>
</gene>
<protein>
    <recommendedName>
        <fullName evidence="1 7">Transcriptional regulator MraZ</fullName>
    </recommendedName>
</protein>
<evidence type="ECO:0000313" key="10">
    <source>
        <dbReference type="Proteomes" id="UP001369082"/>
    </source>
</evidence>
<evidence type="ECO:0000259" key="8">
    <source>
        <dbReference type="PROSITE" id="PS51740"/>
    </source>
</evidence>
<feature type="domain" description="SpoVT-AbrB" evidence="8">
    <location>
        <begin position="82"/>
        <end position="125"/>
    </location>
</feature>
<proteinExistence type="inferred from homology"/>
<comment type="caution">
    <text evidence="9">The sequence shown here is derived from an EMBL/GenBank/DDBJ whole genome shotgun (WGS) entry which is preliminary data.</text>
</comment>
<keyword evidence="10" id="KW-1185">Reference proteome</keyword>
<dbReference type="InterPro" id="IPR037914">
    <property type="entry name" value="SpoVT-AbrB_sf"/>
</dbReference>
<evidence type="ECO:0000256" key="5">
    <source>
        <dbReference type="ARBA" id="ARBA00023125"/>
    </source>
</evidence>
<dbReference type="CDD" id="cd16321">
    <property type="entry name" value="MraZ_C"/>
    <property type="match status" value="1"/>
</dbReference>
<accession>A0ABU9GQ12</accession>
<sequence>MLRGANAINLDTKGRIAIPTRYRDWLTEHCQGQFVCTIDFQSQNCLLLYPLHEWLLIEEKLRGLSSTNPQERRIQRLILGHASECELDKTGRTLIAPTLRQHAKLDKKIMLVGQLNKFEIWDEQVWHQQVQQDLQTDMSLGMELSDSLKEFSF</sequence>
<dbReference type="InterPro" id="IPR003444">
    <property type="entry name" value="MraZ"/>
</dbReference>
<dbReference type="InterPro" id="IPR035642">
    <property type="entry name" value="MraZ_N"/>
</dbReference>